<keyword evidence="1" id="KW-0472">Membrane</keyword>
<evidence type="ECO:0000313" key="2">
    <source>
        <dbReference type="EMBL" id="MDT0468533.1"/>
    </source>
</evidence>
<keyword evidence="1" id="KW-1133">Transmembrane helix</keyword>
<evidence type="ECO:0000313" key="3">
    <source>
        <dbReference type="Proteomes" id="UP001183809"/>
    </source>
</evidence>
<accession>A0ABU2U5L7</accession>
<dbReference type="EMBL" id="JAVREY010000076">
    <property type="protein sequence ID" value="MDT0468533.1"/>
    <property type="molecule type" value="Genomic_DNA"/>
</dbReference>
<keyword evidence="3" id="KW-1185">Reference proteome</keyword>
<name>A0ABU2U5L7_9ACTN</name>
<gene>
    <name evidence="2" type="ORF">RM764_37060</name>
</gene>
<dbReference type="Proteomes" id="UP001183809">
    <property type="component" value="Unassembled WGS sequence"/>
</dbReference>
<sequence>MLRDQVVAVGLPLFAASTTTHYEITVRTADGRRRKFEVEQDFYQVAEPGTVGSVEIWHGRLLRLRIGSHVDEQYPLRWTIPYVIILVGVGLLLYPAFRLIRSVYEAVRWRRIARRLRR</sequence>
<comment type="caution">
    <text evidence="2">The sequence shown here is derived from an EMBL/GenBank/DDBJ whole genome shotgun (WGS) entry which is preliminary data.</text>
</comment>
<proteinExistence type="predicted"/>
<dbReference type="RefSeq" id="WP_311699975.1">
    <property type="nucleotide sequence ID" value="NZ_JAVREY010000076.1"/>
</dbReference>
<organism evidence="2 3">
    <name type="scientific">Streptomyces gibsoniae</name>
    <dbReference type="NCBI Taxonomy" id="3075529"/>
    <lineage>
        <taxon>Bacteria</taxon>
        <taxon>Bacillati</taxon>
        <taxon>Actinomycetota</taxon>
        <taxon>Actinomycetes</taxon>
        <taxon>Kitasatosporales</taxon>
        <taxon>Streptomycetaceae</taxon>
        <taxon>Streptomyces</taxon>
    </lineage>
</organism>
<feature type="transmembrane region" description="Helical" evidence="1">
    <location>
        <begin position="80"/>
        <end position="100"/>
    </location>
</feature>
<reference evidence="3" key="1">
    <citation type="submission" date="2023-07" db="EMBL/GenBank/DDBJ databases">
        <title>30 novel species of actinomycetes from the DSMZ collection.</title>
        <authorList>
            <person name="Nouioui I."/>
        </authorList>
    </citation>
    <scope>NUCLEOTIDE SEQUENCE [LARGE SCALE GENOMIC DNA]</scope>
    <source>
        <strain evidence="3">DSM 41699</strain>
    </source>
</reference>
<evidence type="ECO:0000256" key="1">
    <source>
        <dbReference type="SAM" id="Phobius"/>
    </source>
</evidence>
<protein>
    <submittedName>
        <fullName evidence="2">Uncharacterized protein</fullName>
    </submittedName>
</protein>
<keyword evidence="1" id="KW-0812">Transmembrane</keyword>